<dbReference type="GO" id="GO:0016020">
    <property type="term" value="C:membrane"/>
    <property type="evidence" value="ECO:0007669"/>
    <property type="project" value="UniProtKB-SubCell"/>
</dbReference>
<dbReference type="SMART" id="SM00382">
    <property type="entry name" value="AAA"/>
    <property type="match status" value="1"/>
</dbReference>
<keyword evidence="2" id="KW-0813">Transport</keyword>
<sequence length="366" mass="41388">MLFSNKCYYNKFYLTYVSVLFITIDIFLNKGVRELKRLDNSLRSPVIQLIGSSMAGLPVIRTYEREGIFTQRFFKVLDRHSVAQLVFRLSNRWFTFRMDFMAVMITVCITVLAVFTKGQVSTATAGLALATINGVCVFVPFIMRMKSELTSRLNSVERIMEYAYDLKSEAPREIEETKPIESWPVYGAIEIKDVKLRYRDNLPLVLHGITASIKAGEKIGIIGRTGAGKSSLISTLLRLAELESGIVEIDGVNIITIGLHTLRSAIAVIPQDPVLFQGTVRYYSDHYILDDRDVLSLSHSHPRTNTIIHALKHSVLVNKVERSIERFSEITRTPIISEKLLRNSIFVSDINVHAVECEVATLIQQT</sequence>
<evidence type="ECO:0000256" key="3">
    <source>
        <dbReference type="ARBA" id="ARBA00022692"/>
    </source>
</evidence>
<dbReference type="Gene3D" id="1.20.1560.10">
    <property type="entry name" value="ABC transporter type 1, transmembrane domain"/>
    <property type="match status" value="1"/>
</dbReference>
<dbReference type="InterPro" id="IPR036640">
    <property type="entry name" value="ABC1_TM_sf"/>
</dbReference>
<protein>
    <recommendedName>
        <fullName evidence="9">ABC transmembrane type-1 domain-containing protein</fullName>
    </recommendedName>
</protein>
<reference evidence="10 11" key="1">
    <citation type="submission" date="2024-05" db="EMBL/GenBank/DDBJ databases">
        <authorList>
            <person name="Wallberg A."/>
        </authorList>
    </citation>
    <scope>NUCLEOTIDE SEQUENCE [LARGE SCALE GENOMIC DNA]</scope>
</reference>
<evidence type="ECO:0000313" key="11">
    <source>
        <dbReference type="Proteomes" id="UP001497623"/>
    </source>
</evidence>
<dbReference type="InterPro" id="IPR027417">
    <property type="entry name" value="P-loop_NTPase"/>
</dbReference>
<dbReference type="Proteomes" id="UP001497623">
    <property type="component" value="Unassembled WGS sequence"/>
</dbReference>
<dbReference type="GO" id="GO:0140359">
    <property type="term" value="F:ABC-type transporter activity"/>
    <property type="evidence" value="ECO:0007669"/>
    <property type="project" value="InterPro"/>
</dbReference>
<dbReference type="GO" id="GO:0005524">
    <property type="term" value="F:ATP binding"/>
    <property type="evidence" value="ECO:0007669"/>
    <property type="project" value="UniProtKB-KW"/>
</dbReference>
<evidence type="ECO:0000313" key="10">
    <source>
        <dbReference type="EMBL" id="CAL4080430.1"/>
    </source>
</evidence>
<evidence type="ECO:0000256" key="5">
    <source>
        <dbReference type="ARBA" id="ARBA00022840"/>
    </source>
</evidence>
<feature type="domain" description="ABC transmembrane type-1" evidence="9">
    <location>
        <begin position="26"/>
        <end position="133"/>
    </location>
</feature>
<name>A0AAV2QG42_MEGNR</name>
<feature type="transmembrane region" description="Helical" evidence="8">
    <location>
        <begin position="122"/>
        <end position="143"/>
    </location>
</feature>
<keyword evidence="4" id="KW-0547">Nucleotide-binding</keyword>
<dbReference type="InterPro" id="IPR050173">
    <property type="entry name" value="ABC_transporter_C-like"/>
</dbReference>
<dbReference type="FunFam" id="3.40.50.300:FF:004162">
    <property type="entry name" value="ATP binding cassette subfamily C member 5"/>
    <property type="match status" value="1"/>
</dbReference>
<dbReference type="PROSITE" id="PS50929">
    <property type="entry name" value="ABC_TM1F"/>
    <property type="match status" value="1"/>
</dbReference>
<dbReference type="PANTHER" id="PTHR24223:SF447">
    <property type="entry name" value="MULTIDRUG RESISTANCE-ASSOCIATED PROTEIN 5"/>
    <property type="match status" value="1"/>
</dbReference>
<dbReference type="PANTHER" id="PTHR24223">
    <property type="entry name" value="ATP-BINDING CASSETTE SUB-FAMILY C"/>
    <property type="match status" value="1"/>
</dbReference>
<evidence type="ECO:0000256" key="4">
    <source>
        <dbReference type="ARBA" id="ARBA00022741"/>
    </source>
</evidence>
<dbReference type="SUPFAM" id="SSF52540">
    <property type="entry name" value="P-loop containing nucleoside triphosphate hydrolases"/>
    <property type="match status" value="1"/>
</dbReference>
<feature type="transmembrane region" description="Helical" evidence="8">
    <location>
        <begin position="12"/>
        <end position="28"/>
    </location>
</feature>
<feature type="non-terminal residue" evidence="10">
    <location>
        <position position="366"/>
    </location>
</feature>
<proteinExistence type="predicted"/>
<dbReference type="Pfam" id="PF00664">
    <property type="entry name" value="ABC_membrane"/>
    <property type="match status" value="1"/>
</dbReference>
<dbReference type="Pfam" id="PF00005">
    <property type="entry name" value="ABC_tran"/>
    <property type="match status" value="1"/>
</dbReference>
<organism evidence="10 11">
    <name type="scientific">Meganyctiphanes norvegica</name>
    <name type="common">Northern krill</name>
    <name type="synonym">Thysanopoda norvegica</name>
    <dbReference type="NCBI Taxonomy" id="48144"/>
    <lineage>
        <taxon>Eukaryota</taxon>
        <taxon>Metazoa</taxon>
        <taxon>Ecdysozoa</taxon>
        <taxon>Arthropoda</taxon>
        <taxon>Crustacea</taxon>
        <taxon>Multicrustacea</taxon>
        <taxon>Malacostraca</taxon>
        <taxon>Eumalacostraca</taxon>
        <taxon>Eucarida</taxon>
        <taxon>Euphausiacea</taxon>
        <taxon>Euphausiidae</taxon>
        <taxon>Meganyctiphanes</taxon>
    </lineage>
</organism>
<dbReference type="EMBL" id="CAXKWB010005902">
    <property type="protein sequence ID" value="CAL4080430.1"/>
    <property type="molecule type" value="Genomic_DNA"/>
</dbReference>
<evidence type="ECO:0000256" key="2">
    <source>
        <dbReference type="ARBA" id="ARBA00022448"/>
    </source>
</evidence>
<keyword evidence="6 8" id="KW-1133">Transmembrane helix</keyword>
<dbReference type="AlphaFoldDB" id="A0AAV2QG42"/>
<keyword evidence="5" id="KW-0067">ATP-binding</keyword>
<dbReference type="InterPro" id="IPR011527">
    <property type="entry name" value="ABC1_TM_dom"/>
</dbReference>
<dbReference type="InterPro" id="IPR003593">
    <property type="entry name" value="AAA+_ATPase"/>
</dbReference>
<dbReference type="GO" id="GO:0016887">
    <property type="term" value="F:ATP hydrolysis activity"/>
    <property type="evidence" value="ECO:0007669"/>
    <property type="project" value="InterPro"/>
</dbReference>
<accession>A0AAV2QG42</accession>
<keyword evidence="3 8" id="KW-0812">Transmembrane</keyword>
<comment type="subcellular location">
    <subcellularLocation>
        <location evidence="1">Membrane</location>
    </subcellularLocation>
</comment>
<keyword evidence="7 8" id="KW-0472">Membrane</keyword>
<dbReference type="InterPro" id="IPR003439">
    <property type="entry name" value="ABC_transporter-like_ATP-bd"/>
</dbReference>
<evidence type="ECO:0000256" key="7">
    <source>
        <dbReference type="ARBA" id="ARBA00023136"/>
    </source>
</evidence>
<comment type="caution">
    <text evidence="10">The sequence shown here is derived from an EMBL/GenBank/DDBJ whole genome shotgun (WGS) entry which is preliminary data.</text>
</comment>
<evidence type="ECO:0000256" key="1">
    <source>
        <dbReference type="ARBA" id="ARBA00004370"/>
    </source>
</evidence>
<gene>
    <name evidence="10" type="ORF">MNOR_LOCUS11276</name>
</gene>
<evidence type="ECO:0000259" key="9">
    <source>
        <dbReference type="PROSITE" id="PS50929"/>
    </source>
</evidence>
<evidence type="ECO:0000256" key="8">
    <source>
        <dbReference type="SAM" id="Phobius"/>
    </source>
</evidence>
<feature type="transmembrane region" description="Helical" evidence="8">
    <location>
        <begin position="98"/>
        <end position="116"/>
    </location>
</feature>
<dbReference type="Gene3D" id="3.40.50.300">
    <property type="entry name" value="P-loop containing nucleotide triphosphate hydrolases"/>
    <property type="match status" value="1"/>
</dbReference>
<evidence type="ECO:0000256" key="6">
    <source>
        <dbReference type="ARBA" id="ARBA00022989"/>
    </source>
</evidence>
<keyword evidence="11" id="KW-1185">Reference proteome</keyword>
<dbReference type="SUPFAM" id="SSF90123">
    <property type="entry name" value="ABC transporter transmembrane region"/>
    <property type="match status" value="1"/>
</dbReference>